<evidence type="ECO:0000313" key="3">
    <source>
        <dbReference type="Proteomes" id="UP000283530"/>
    </source>
</evidence>
<dbReference type="EMBL" id="QPKB01000004">
    <property type="protein sequence ID" value="RWR83312.1"/>
    <property type="molecule type" value="Genomic_DNA"/>
</dbReference>
<sequence>MSKMHEQWMVKHGHVYKDEVEKAQRLKAVIKENVEFIESFNNDGEKPYKLSINEFGDLTNEEFKASHNGFRGSMVGPMRITTFMYENVTAVPSTMD</sequence>
<dbReference type="STRING" id="337451.A0A3S3N9K0"/>
<dbReference type="InterPro" id="IPR013201">
    <property type="entry name" value="Prot_inhib_I29"/>
</dbReference>
<gene>
    <name evidence="2" type="ORF">CKAN_01206500</name>
</gene>
<protein>
    <submittedName>
        <fullName evidence="2">Peptidase C1A</fullName>
    </submittedName>
</protein>
<organism evidence="2 3">
    <name type="scientific">Cinnamomum micranthum f. kanehirae</name>
    <dbReference type="NCBI Taxonomy" id="337451"/>
    <lineage>
        <taxon>Eukaryota</taxon>
        <taxon>Viridiplantae</taxon>
        <taxon>Streptophyta</taxon>
        <taxon>Embryophyta</taxon>
        <taxon>Tracheophyta</taxon>
        <taxon>Spermatophyta</taxon>
        <taxon>Magnoliopsida</taxon>
        <taxon>Magnoliidae</taxon>
        <taxon>Laurales</taxon>
        <taxon>Lauraceae</taxon>
        <taxon>Cinnamomum</taxon>
    </lineage>
</organism>
<dbReference type="AlphaFoldDB" id="A0A3S3N9K0"/>
<feature type="domain" description="Cathepsin propeptide inhibitor" evidence="1">
    <location>
        <begin position="5"/>
        <end position="63"/>
    </location>
</feature>
<name>A0A3S3N9K0_9MAGN</name>
<evidence type="ECO:0000259" key="1">
    <source>
        <dbReference type="SMART" id="SM00848"/>
    </source>
</evidence>
<dbReference type="InterPro" id="IPR038765">
    <property type="entry name" value="Papain-like_cys_pep_sf"/>
</dbReference>
<comment type="caution">
    <text evidence="2">The sequence shown here is derived from an EMBL/GenBank/DDBJ whole genome shotgun (WGS) entry which is preliminary data.</text>
</comment>
<proteinExistence type="predicted"/>
<dbReference type="Gene3D" id="1.10.287.2250">
    <property type="match status" value="1"/>
</dbReference>
<dbReference type="SUPFAM" id="SSF54001">
    <property type="entry name" value="Cysteine proteinases"/>
    <property type="match status" value="1"/>
</dbReference>
<dbReference type="Pfam" id="PF08246">
    <property type="entry name" value="Inhibitor_I29"/>
    <property type="match status" value="1"/>
</dbReference>
<keyword evidence="3" id="KW-1185">Reference proteome</keyword>
<evidence type="ECO:0000313" key="2">
    <source>
        <dbReference type="EMBL" id="RWR83312.1"/>
    </source>
</evidence>
<dbReference type="OrthoDB" id="10253408at2759"/>
<accession>A0A3S3N9K0</accession>
<reference evidence="2 3" key="1">
    <citation type="journal article" date="2019" name="Nat. Plants">
        <title>Stout camphor tree genome fills gaps in understanding of flowering plant genome evolution.</title>
        <authorList>
            <person name="Chaw S.M."/>
            <person name="Liu Y.C."/>
            <person name="Wu Y.W."/>
            <person name="Wang H.Y."/>
            <person name="Lin C.I."/>
            <person name="Wu C.S."/>
            <person name="Ke H.M."/>
            <person name="Chang L.Y."/>
            <person name="Hsu C.Y."/>
            <person name="Yang H.T."/>
            <person name="Sudianto E."/>
            <person name="Hsu M.H."/>
            <person name="Wu K.P."/>
            <person name="Wang L.N."/>
            <person name="Leebens-Mack J.H."/>
            <person name="Tsai I.J."/>
        </authorList>
    </citation>
    <scope>NUCLEOTIDE SEQUENCE [LARGE SCALE GENOMIC DNA]</scope>
    <source>
        <strain evidence="3">cv. Chaw 1501</strain>
        <tissue evidence="2">Young leaves</tissue>
    </source>
</reference>
<dbReference type="SMART" id="SM00848">
    <property type="entry name" value="Inhibitor_I29"/>
    <property type="match status" value="1"/>
</dbReference>
<dbReference type="Proteomes" id="UP000283530">
    <property type="component" value="Unassembled WGS sequence"/>
</dbReference>